<evidence type="ECO:0000256" key="12">
    <source>
        <dbReference type="ARBA" id="ARBA00022842"/>
    </source>
</evidence>
<evidence type="ECO:0000256" key="9">
    <source>
        <dbReference type="ARBA" id="ARBA00022723"/>
    </source>
</evidence>
<name>A0ABM8HUB7_9BACT</name>
<evidence type="ECO:0000256" key="11">
    <source>
        <dbReference type="ARBA" id="ARBA00022840"/>
    </source>
</evidence>
<dbReference type="PANTHER" id="PTHR11136:SF0">
    <property type="entry name" value="DIHYDROFOLATE SYNTHETASE-RELATED"/>
    <property type="match status" value="1"/>
</dbReference>
<gene>
    <name evidence="24" type="primary">folC</name>
    <name evidence="24" type="ORF">DESUT3_11520</name>
</gene>
<comment type="catalytic activity">
    <reaction evidence="19">
        <text>(6R)-5,10-methylenetetrahydrofolyl-(gamma-L-Glu)(n) + L-glutamate + ATP = (6R)-5,10-methylenetetrahydrofolyl-(gamma-L-Glu)(n+1) + ADP + phosphate + H(+)</text>
        <dbReference type="Rhea" id="RHEA:51912"/>
        <dbReference type="Rhea" id="RHEA-COMP:13257"/>
        <dbReference type="Rhea" id="RHEA-COMP:13258"/>
        <dbReference type="ChEBI" id="CHEBI:15378"/>
        <dbReference type="ChEBI" id="CHEBI:29985"/>
        <dbReference type="ChEBI" id="CHEBI:30616"/>
        <dbReference type="ChEBI" id="CHEBI:43474"/>
        <dbReference type="ChEBI" id="CHEBI:136572"/>
        <dbReference type="ChEBI" id="CHEBI:456216"/>
        <dbReference type="EC" id="6.3.2.17"/>
    </reaction>
</comment>
<evidence type="ECO:0000256" key="3">
    <source>
        <dbReference type="ARBA" id="ARBA00005150"/>
    </source>
</evidence>
<evidence type="ECO:0000256" key="13">
    <source>
        <dbReference type="ARBA" id="ARBA00022909"/>
    </source>
</evidence>
<organism evidence="24 25">
    <name type="scientific">Desulfuromonas versatilis</name>
    <dbReference type="NCBI Taxonomy" id="2802975"/>
    <lineage>
        <taxon>Bacteria</taxon>
        <taxon>Pseudomonadati</taxon>
        <taxon>Thermodesulfobacteriota</taxon>
        <taxon>Desulfuromonadia</taxon>
        <taxon>Desulfuromonadales</taxon>
        <taxon>Desulfuromonadaceae</taxon>
        <taxon>Desulfuromonas</taxon>
    </lineage>
</organism>
<evidence type="ECO:0000259" key="22">
    <source>
        <dbReference type="Pfam" id="PF02875"/>
    </source>
</evidence>
<keyword evidence="13" id="KW-0289">Folate biosynthesis</keyword>
<keyword evidence="10 21" id="KW-0547">Nucleotide-binding</keyword>
<dbReference type="InterPro" id="IPR018109">
    <property type="entry name" value="Folylpolyglutamate_synth_CS"/>
</dbReference>
<dbReference type="Gene3D" id="3.90.190.20">
    <property type="entry name" value="Mur ligase, C-terminal domain"/>
    <property type="match status" value="1"/>
</dbReference>
<keyword evidence="11 21" id="KW-0067">ATP-binding</keyword>
<dbReference type="PIRSF" id="PIRSF001563">
    <property type="entry name" value="Folylpolyglu_synth"/>
    <property type="match status" value="1"/>
</dbReference>
<evidence type="ECO:0000256" key="19">
    <source>
        <dbReference type="ARBA" id="ARBA00049035"/>
    </source>
</evidence>
<evidence type="ECO:0000256" key="10">
    <source>
        <dbReference type="ARBA" id="ARBA00022741"/>
    </source>
</evidence>
<sequence length="423" mass="45403">MGYEQTLDYLYGLQRFGIKLGLENIRLLLERLGHPERDFGIVHVAGTNGKGSVTACLAEILTRAGYRTGHYSSPHLHSFTERIRVDGTAIAEPEVVRLTEELRLLCQDIPVTFFEFTTALALLYFSRRGVDFAVLEVGMGGRLDATNVVMPRLCVITPISLDHAEHLGADLVSIAAEKGGIIKDRVPVVIGRQAPEGLQELRRLARERQASTVIFGADFSAAAEPGGFSYLGLDVQLSGLRPALAGAHQHENLSLSLCAAELLRRQGSAIPEGALRAGVEQVRWPGRLEWWQGRREVLLDGAHNEGGARALAAYLATLEISGVRWVVGLKADKAVASVLAPLLPLVAAVYCTVPPVDQPVAAERLAAEATAAGRPARVFASPADALQAALTERRRGEIVLVAGSLFLVAAAREALSGMLIQSP</sequence>
<dbReference type="SUPFAM" id="SSF53244">
    <property type="entry name" value="MurD-like peptide ligases, peptide-binding domain"/>
    <property type="match status" value="1"/>
</dbReference>
<reference evidence="24 25" key="1">
    <citation type="journal article" date="2016" name="C (Basel)">
        <title>Selective Growth of and Electricity Production by Marine Exoelectrogenic Bacteria in Self-Aggregated Hydrogel of Microbially Reduced Graphene Oxide.</title>
        <authorList>
            <person name="Yoshida N."/>
            <person name="Goto Y."/>
            <person name="Miyata Y."/>
        </authorList>
    </citation>
    <scope>NUCLEOTIDE SEQUENCE [LARGE SCALE GENOMIC DNA]</scope>
    <source>
        <strain evidence="24 25">NIT-T3</strain>
    </source>
</reference>
<evidence type="ECO:0000256" key="4">
    <source>
        <dbReference type="ARBA" id="ARBA00008276"/>
    </source>
</evidence>
<reference evidence="24 25" key="2">
    <citation type="journal article" date="2021" name="Int. J. Syst. Evol. Microbiol.">
        <title>Isolation and Polyphasic Characterization of Desulfuromonas versatilis sp. Nov., an Electrogenic Bacteria Capable of Versatile Metabolism Isolated from a Graphene Oxide-Reducing Enrichment Culture.</title>
        <authorList>
            <person name="Xie L."/>
            <person name="Yoshida N."/>
            <person name="Ishii S."/>
            <person name="Meng L."/>
        </authorList>
    </citation>
    <scope>NUCLEOTIDE SEQUENCE [LARGE SCALE GENOMIC DNA]</scope>
    <source>
        <strain evidence="24 25">NIT-T3</strain>
    </source>
</reference>
<dbReference type="Proteomes" id="UP001319827">
    <property type="component" value="Chromosome"/>
</dbReference>
<dbReference type="InterPro" id="IPR013221">
    <property type="entry name" value="Mur_ligase_cen"/>
</dbReference>
<evidence type="ECO:0000313" key="24">
    <source>
        <dbReference type="EMBL" id="BCR04083.1"/>
    </source>
</evidence>
<dbReference type="Pfam" id="PF02875">
    <property type="entry name" value="Mur_ligase_C"/>
    <property type="match status" value="1"/>
</dbReference>
<evidence type="ECO:0000256" key="20">
    <source>
        <dbReference type="ARBA" id="ARBA00049161"/>
    </source>
</evidence>
<evidence type="ECO:0000256" key="2">
    <source>
        <dbReference type="ARBA" id="ARBA00004799"/>
    </source>
</evidence>
<proteinExistence type="inferred from homology"/>
<comment type="function">
    <text evidence="1">Functions in two distinct reactions of the de novo folate biosynthetic pathway. Catalyzes the addition of a glutamate residue to dihydropteroate (7,8-dihydropteroate or H2Pte) to form dihydrofolate (7,8-dihydrofolate monoglutamate or H2Pte-Glu). Also catalyzes successive additions of L-glutamate to tetrahydrofolate or 10-formyltetrahydrofolate or 5,10-methylenetetrahydrofolate, leading to folylpolyglutamate derivatives.</text>
</comment>
<evidence type="ECO:0000256" key="5">
    <source>
        <dbReference type="ARBA" id="ARBA00013023"/>
    </source>
</evidence>
<dbReference type="InterPro" id="IPR036615">
    <property type="entry name" value="Mur_ligase_C_dom_sf"/>
</dbReference>
<comment type="similarity">
    <text evidence="4 21">Belongs to the folylpolyglutamate synthase family.</text>
</comment>
<evidence type="ECO:0000256" key="15">
    <source>
        <dbReference type="ARBA" id="ARBA00030592"/>
    </source>
</evidence>
<feature type="domain" description="Mur ligase C-terminal" evidence="22">
    <location>
        <begin position="286"/>
        <end position="404"/>
    </location>
</feature>
<evidence type="ECO:0000256" key="1">
    <source>
        <dbReference type="ARBA" id="ARBA00002714"/>
    </source>
</evidence>
<evidence type="ECO:0000256" key="16">
    <source>
        <dbReference type="ARBA" id="ARBA00032510"/>
    </source>
</evidence>
<dbReference type="SUPFAM" id="SSF53623">
    <property type="entry name" value="MurD-like peptide ligases, catalytic domain"/>
    <property type="match status" value="1"/>
</dbReference>
<evidence type="ECO:0000256" key="18">
    <source>
        <dbReference type="ARBA" id="ARBA00047808"/>
    </source>
</evidence>
<protein>
    <recommendedName>
        <fullName evidence="7">Dihydrofolate synthase/folylpolyglutamate synthase</fullName>
        <ecNumber evidence="5">6.3.2.12</ecNumber>
        <ecNumber evidence="6">6.3.2.17</ecNumber>
    </recommendedName>
    <alternativeName>
        <fullName evidence="16">Folylpoly-gamma-glutamate synthetase-dihydrofolate synthetase</fullName>
    </alternativeName>
    <alternativeName>
        <fullName evidence="14">Folylpolyglutamate synthetase</fullName>
    </alternativeName>
    <alternativeName>
        <fullName evidence="15">Tetrahydrofolylpolyglutamate synthase</fullName>
    </alternativeName>
</protein>
<dbReference type="InterPro" id="IPR036565">
    <property type="entry name" value="Mur-like_cat_sf"/>
</dbReference>
<evidence type="ECO:0000313" key="25">
    <source>
        <dbReference type="Proteomes" id="UP001319827"/>
    </source>
</evidence>
<evidence type="ECO:0000256" key="7">
    <source>
        <dbReference type="ARBA" id="ARBA00019357"/>
    </source>
</evidence>
<dbReference type="EC" id="6.3.2.17" evidence="6"/>
<comment type="catalytic activity">
    <reaction evidence="17">
        <text>(6S)-5,6,7,8-tetrahydrofolyl-(gamma-L-Glu)(n) + L-glutamate + ATP = (6S)-5,6,7,8-tetrahydrofolyl-(gamma-L-Glu)(n+1) + ADP + phosphate + H(+)</text>
        <dbReference type="Rhea" id="RHEA:10580"/>
        <dbReference type="Rhea" id="RHEA-COMP:14738"/>
        <dbReference type="Rhea" id="RHEA-COMP:14740"/>
        <dbReference type="ChEBI" id="CHEBI:15378"/>
        <dbReference type="ChEBI" id="CHEBI:29985"/>
        <dbReference type="ChEBI" id="CHEBI:30616"/>
        <dbReference type="ChEBI" id="CHEBI:43474"/>
        <dbReference type="ChEBI" id="CHEBI:141005"/>
        <dbReference type="ChEBI" id="CHEBI:456216"/>
        <dbReference type="EC" id="6.3.2.17"/>
    </reaction>
</comment>
<dbReference type="EMBL" id="AP024355">
    <property type="protein sequence ID" value="BCR04083.1"/>
    <property type="molecule type" value="Genomic_DNA"/>
</dbReference>
<accession>A0ABM8HUB7</accession>
<evidence type="ECO:0000256" key="14">
    <source>
        <dbReference type="ARBA" id="ARBA00030048"/>
    </source>
</evidence>
<dbReference type="Pfam" id="PF08245">
    <property type="entry name" value="Mur_ligase_M"/>
    <property type="match status" value="1"/>
</dbReference>
<evidence type="ECO:0000256" key="21">
    <source>
        <dbReference type="PIRNR" id="PIRNR001563"/>
    </source>
</evidence>
<comment type="pathway">
    <text evidence="3">Cofactor biosynthesis; tetrahydrofolylpolyglutamate biosynthesis.</text>
</comment>
<comment type="catalytic activity">
    <reaction evidence="20">
        <text>7,8-dihydropteroate + L-glutamate + ATP = 7,8-dihydrofolate + ADP + phosphate + H(+)</text>
        <dbReference type="Rhea" id="RHEA:23584"/>
        <dbReference type="ChEBI" id="CHEBI:15378"/>
        <dbReference type="ChEBI" id="CHEBI:17839"/>
        <dbReference type="ChEBI" id="CHEBI:29985"/>
        <dbReference type="ChEBI" id="CHEBI:30616"/>
        <dbReference type="ChEBI" id="CHEBI:43474"/>
        <dbReference type="ChEBI" id="CHEBI:57451"/>
        <dbReference type="ChEBI" id="CHEBI:456216"/>
        <dbReference type="EC" id="6.3.2.12"/>
    </reaction>
</comment>
<dbReference type="Gene3D" id="3.40.1190.10">
    <property type="entry name" value="Mur-like, catalytic domain"/>
    <property type="match status" value="1"/>
</dbReference>
<dbReference type="PANTHER" id="PTHR11136">
    <property type="entry name" value="FOLYLPOLYGLUTAMATE SYNTHASE-RELATED"/>
    <property type="match status" value="1"/>
</dbReference>
<keyword evidence="9" id="KW-0479">Metal-binding</keyword>
<comment type="catalytic activity">
    <reaction evidence="18">
        <text>10-formyltetrahydrofolyl-(gamma-L-Glu)(n) + L-glutamate + ATP = 10-formyltetrahydrofolyl-(gamma-L-Glu)(n+1) + ADP + phosphate + H(+)</text>
        <dbReference type="Rhea" id="RHEA:51904"/>
        <dbReference type="Rhea" id="RHEA-COMP:13088"/>
        <dbReference type="Rhea" id="RHEA-COMP:14300"/>
        <dbReference type="ChEBI" id="CHEBI:15378"/>
        <dbReference type="ChEBI" id="CHEBI:29985"/>
        <dbReference type="ChEBI" id="CHEBI:30616"/>
        <dbReference type="ChEBI" id="CHEBI:43474"/>
        <dbReference type="ChEBI" id="CHEBI:134413"/>
        <dbReference type="ChEBI" id="CHEBI:456216"/>
        <dbReference type="EC" id="6.3.2.17"/>
    </reaction>
</comment>
<dbReference type="InterPro" id="IPR001645">
    <property type="entry name" value="Folylpolyglutamate_synth"/>
</dbReference>
<evidence type="ECO:0000256" key="17">
    <source>
        <dbReference type="ARBA" id="ARBA00047493"/>
    </source>
</evidence>
<dbReference type="InterPro" id="IPR004101">
    <property type="entry name" value="Mur_ligase_C"/>
</dbReference>
<comment type="pathway">
    <text evidence="2">Cofactor biosynthesis; tetrahydrofolate biosynthesis; 7,8-dihydrofolate from 2-amino-4-hydroxy-6-hydroxymethyl-7,8-dihydropteridine diphosphate and 4-aminobenzoate: step 2/2.</text>
</comment>
<feature type="domain" description="Mur ligase central" evidence="23">
    <location>
        <begin position="44"/>
        <end position="259"/>
    </location>
</feature>
<evidence type="ECO:0000259" key="23">
    <source>
        <dbReference type="Pfam" id="PF08245"/>
    </source>
</evidence>
<evidence type="ECO:0000256" key="8">
    <source>
        <dbReference type="ARBA" id="ARBA00022598"/>
    </source>
</evidence>
<dbReference type="NCBIfam" id="TIGR01499">
    <property type="entry name" value="folC"/>
    <property type="match status" value="1"/>
</dbReference>
<keyword evidence="8 21" id="KW-0436">Ligase</keyword>
<dbReference type="RefSeq" id="WP_221251507.1">
    <property type="nucleotide sequence ID" value="NZ_AP024355.1"/>
</dbReference>
<dbReference type="EC" id="6.3.2.12" evidence="5"/>
<keyword evidence="25" id="KW-1185">Reference proteome</keyword>
<evidence type="ECO:0000256" key="6">
    <source>
        <dbReference type="ARBA" id="ARBA00013025"/>
    </source>
</evidence>
<keyword evidence="12" id="KW-0460">Magnesium</keyword>
<dbReference type="PROSITE" id="PS01012">
    <property type="entry name" value="FOLYLPOLYGLU_SYNT_2"/>
    <property type="match status" value="1"/>
</dbReference>